<dbReference type="RefSeq" id="WP_209352151.1">
    <property type="nucleotide sequence ID" value="NZ_JAGIYZ010000011.1"/>
</dbReference>
<protein>
    <submittedName>
        <fullName evidence="3">DUF302 domain-containing protein</fullName>
    </submittedName>
</protein>
<reference evidence="3 4" key="1">
    <citation type="submission" date="2021-03" db="EMBL/GenBank/DDBJ databases">
        <authorList>
            <person name="So Y."/>
        </authorList>
    </citation>
    <scope>NUCLEOTIDE SEQUENCE [LARGE SCALE GENOMIC DNA]</scope>
    <source>
        <strain evidence="3 4">PWR1</strain>
    </source>
</reference>
<sequence>MTDALSRRAAGLAAGVAVALATGAASAQEAGLVTRPSAHPVRATLDRFAAAVREAGWVVFAEIDHAAAAQAVGMALAPRTVVLFGNPRAGTPGMAANPTLAIDLPMRVLVWQDAEGRTQVTRSTGEDLATRVFARHGVAVPPEGRRMTDAFIEGLVRKAAD</sequence>
<dbReference type="CDD" id="cd14797">
    <property type="entry name" value="DUF302"/>
    <property type="match status" value="1"/>
</dbReference>
<keyword evidence="1" id="KW-0732">Signal</keyword>
<comment type="caution">
    <text evidence="3">The sequence shown here is derived from an EMBL/GenBank/DDBJ whole genome shotgun (WGS) entry which is preliminary data.</text>
</comment>
<dbReference type="PANTHER" id="PTHR38342:SF2">
    <property type="entry name" value="INNER MEMBRANE OR EXPORTED"/>
    <property type="match status" value="1"/>
</dbReference>
<dbReference type="PANTHER" id="PTHR38342">
    <property type="entry name" value="SLR5037 PROTEIN"/>
    <property type="match status" value="1"/>
</dbReference>
<name>A0ABS4AV90_9PROT</name>
<dbReference type="Pfam" id="PF03625">
    <property type="entry name" value="DUF302"/>
    <property type="match status" value="1"/>
</dbReference>
<evidence type="ECO:0000259" key="2">
    <source>
        <dbReference type="Pfam" id="PF03625"/>
    </source>
</evidence>
<evidence type="ECO:0000256" key="1">
    <source>
        <dbReference type="SAM" id="SignalP"/>
    </source>
</evidence>
<dbReference type="SUPFAM" id="SSF103247">
    <property type="entry name" value="TT1751-like"/>
    <property type="match status" value="1"/>
</dbReference>
<proteinExistence type="predicted"/>
<evidence type="ECO:0000313" key="3">
    <source>
        <dbReference type="EMBL" id="MBP0464758.1"/>
    </source>
</evidence>
<keyword evidence="4" id="KW-1185">Reference proteome</keyword>
<dbReference type="Proteomes" id="UP000680815">
    <property type="component" value="Unassembled WGS sequence"/>
</dbReference>
<dbReference type="InterPro" id="IPR035923">
    <property type="entry name" value="TT1751-like_sf"/>
</dbReference>
<feature type="signal peptide" evidence="1">
    <location>
        <begin position="1"/>
        <end position="27"/>
    </location>
</feature>
<evidence type="ECO:0000313" key="4">
    <source>
        <dbReference type="Proteomes" id="UP000680815"/>
    </source>
</evidence>
<accession>A0ABS4AV90</accession>
<feature type="domain" description="DUF302" evidence="2">
    <location>
        <begin position="63"/>
        <end position="121"/>
    </location>
</feature>
<dbReference type="EMBL" id="JAGIYZ010000011">
    <property type="protein sequence ID" value="MBP0464758.1"/>
    <property type="molecule type" value="Genomic_DNA"/>
</dbReference>
<organism evidence="3 4">
    <name type="scientific">Roseomonas nitratireducens</name>
    <dbReference type="NCBI Taxonomy" id="2820810"/>
    <lineage>
        <taxon>Bacteria</taxon>
        <taxon>Pseudomonadati</taxon>
        <taxon>Pseudomonadota</taxon>
        <taxon>Alphaproteobacteria</taxon>
        <taxon>Acetobacterales</taxon>
        <taxon>Roseomonadaceae</taxon>
        <taxon>Roseomonas</taxon>
    </lineage>
</organism>
<feature type="chain" id="PRO_5047368624" evidence="1">
    <location>
        <begin position="28"/>
        <end position="161"/>
    </location>
</feature>
<gene>
    <name evidence="3" type="ORF">J5Y09_12630</name>
</gene>
<dbReference type="InterPro" id="IPR005180">
    <property type="entry name" value="DUF302"/>
</dbReference>
<dbReference type="Gene3D" id="3.30.310.70">
    <property type="entry name" value="TT1751-like domain"/>
    <property type="match status" value="1"/>
</dbReference>